<reference evidence="2 3" key="1">
    <citation type="submission" date="2015-02" db="EMBL/GenBank/DDBJ databases">
        <authorList>
            <person name="Ju K.-S."/>
            <person name="Doroghazi J.R."/>
            <person name="Metcalf W."/>
        </authorList>
    </citation>
    <scope>NUCLEOTIDE SEQUENCE [LARGE SCALE GENOMIC DNA]</scope>
    <source>
        <strain evidence="2 3">NRRL B-16140</strain>
    </source>
</reference>
<accession>A0A0F0GN49</accession>
<dbReference type="PATRIC" id="fig|68170.10.peg.8069"/>
<organism evidence="2 3">
    <name type="scientific">Lentzea aerocolonigenes</name>
    <name type="common">Lechevalieria aerocolonigenes</name>
    <name type="synonym">Saccharothrix aerocolonigenes</name>
    <dbReference type="NCBI Taxonomy" id="68170"/>
    <lineage>
        <taxon>Bacteria</taxon>
        <taxon>Bacillati</taxon>
        <taxon>Actinomycetota</taxon>
        <taxon>Actinomycetes</taxon>
        <taxon>Pseudonocardiales</taxon>
        <taxon>Pseudonocardiaceae</taxon>
        <taxon>Lentzea</taxon>
    </lineage>
</organism>
<dbReference type="RefSeq" id="WP_045315260.1">
    <property type="nucleotide sequence ID" value="NZ_JYJG01000266.1"/>
</dbReference>
<sequence>MLSAATTLALAVFISPAARADVASSLDAANMRCTEFLAGAAGNVTVANSLTLSGSYQNAAYTDMSTAMGLQNYNVSQSGQAPRCSLPPAQQDIAAISARAKSDLDFDGGGGFGIAGNASYYNQQLAQGRTQTNGQSNVTLALNRQNTAIEKLNPFTGRPVTVSASSSIETSNYGVSKLHDLFTSSISGSTGWIAAGGSTNHTESLTMTFTGFTRTRLELWPRTDFTGGFPKAMTVSVQNGSTWQTLASATNMTRPSSGPYTLALPATSGTTFKVDFTSLEDLGGWYSVHLAELRIY</sequence>
<name>A0A0F0GN49_LENAE</name>
<gene>
    <name evidence="2" type="ORF">UK23_31095</name>
</gene>
<feature type="signal peptide" evidence="1">
    <location>
        <begin position="1"/>
        <end position="20"/>
    </location>
</feature>
<keyword evidence="3" id="KW-1185">Reference proteome</keyword>
<keyword evidence="1" id="KW-0732">Signal</keyword>
<dbReference type="EMBL" id="JYJG01000266">
    <property type="protein sequence ID" value="KJK43996.1"/>
    <property type="molecule type" value="Genomic_DNA"/>
</dbReference>
<evidence type="ECO:0000256" key="1">
    <source>
        <dbReference type="SAM" id="SignalP"/>
    </source>
</evidence>
<dbReference type="SUPFAM" id="SSF49785">
    <property type="entry name" value="Galactose-binding domain-like"/>
    <property type="match status" value="1"/>
</dbReference>
<comment type="caution">
    <text evidence="2">The sequence shown here is derived from an EMBL/GenBank/DDBJ whole genome shotgun (WGS) entry which is preliminary data.</text>
</comment>
<evidence type="ECO:0000313" key="3">
    <source>
        <dbReference type="Proteomes" id="UP000033393"/>
    </source>
</evidence>
<dbReference type="InterPro" id="IPR008979">
    <property type="entry name" value="Galactose-bd-like_sf"/>
</dbReference>
<evidence type="ECO:0008006" key="4">
    <source>
        <dbReference type="Google" id="ProtNLM"/>
    </source>
</evidence>
<dbReference type="Gene3D" id="2.60.120.260">
    <property type="entry name" value="Galactose-binding domain-like"/>
    <property type="match status" value="1"/>
</dbReference>
<protein>
    <recommendedName>
        <fullName evidence="4">F5/8 type C domain-containing protein</fullName>
    </recommendedName>
</protein>
<dbReference type="Proteomes" id="UP000033393">
    <property type="component" value="Unassembled WGS sequence"/>
</dbReference>
<dbReference type="AlphaFoldDB" id="A0A0F0GN49"/>
<evidence type="ECO:0000313" key="2">
    <source>
        <dbReference type="EMBL" id="KJK43996.1"/>
    </source>
</evidence>
<proteinExistence type="predicted"/>
<feature type="chain" id="PRO_5039025973" description="F5/8 type C domain-containing protein" evidence="1">
    <location>
        <begin position="21"/>
        <end position="296"/>
    </location>
</feature>